<comment type="caution">
    <text evidence="2">The sequence shown here is derived from an EMBL/GenBank/DDBJ whole genome shotgun (WGS) entry which is preliminary data.</text>
</comment>
<evidence type="ECO:0000256" key="1">
    <source>
        <dbReference type="SAM" id="Coils"/>
    </source>
</evidence>
<evidence type="ECO:0000313" key="2">
    <source>
        <dbReference type="EMBL" id="MET3683136.1"/>
    </source>
</evidence>
<organism evidence="2 3">
    <name type="scientific">Alkalibacillus flavidus</name>
    <dbReference type="NCBI Taxonomy" id="546021"/>
    <lineage>
        <taxon>Bacteria</taxon>
        <taxon>Bacillati</taxon>
        <taxon>Bacillota</taxon>
        <taxon>Bacilli</taxon>
        <taxon>Bacillales</taxon>
        <taxon>Bacillaceae</taxon>
        <taxon>Alkalibacillus</taxon>
    </lineage>
</organism>
<dbReference type="RefSeq" id="WP_354219729.1">
    <property type="nucleotide sequence ID" value="NZ_JBEPMX010000005.1"/>
</dbReference>
<dbReference type="EMBL" id="JBEPMX010000005">
    <property type="protein sequence ID" value="MET3683136.1"/>
    <property type="molecule type" value="Genomic_DNA"/>
</dbReference>
<keyword evidence="1" id="KW-0175">Coiled coil</keyword>
<dbReference type="Proteomes" id="UP001549167">
    <property type="component" value="Unassembled WGS sequence"/>
</dbReference>
<evidence type="ECO:0000313" key="3">
    <source>
        <dbReference type="Proteomes" id="UP001549167"/>
    </source>
</evidence>
<protein>
    <submittedName>
        <fullName evidence="2">Gas vesicle protein</fullName>
    </submittedName>
</protein>
<accession>A0ABV2KU83</accession>
<feature type="coiled-coil region" evidence="1">
    <location>
        <begin position="58"/>
        <end position="85"/>
    </location>
</feature>
<name>A0ABV2KU83_9BACI</name>
<proteinExistence type="predicted"/>
<keyword evidence="3" id="KW-1185">Reference proteome</keyword>
<reference evidence="2 3" key="1">
    <citation type="submission" date="2024-06" db="EMBL/GenBank/DDBJ databases">
        <title>Genomic Encyclopedia of Type Strains, Phase IV (KMG-IV): sequencing the most valuable type-strain genomes for metagenomic binning, comparative biology and taxonomic classification.</title>
        <authorList>
            <person name="Goeker M."/>
        </authorList>
    </citation>
    <scope>NUCLEOTIDE SEQUENCE [LARGE SCALE GENOMIC DNA]</scope>
    <source>
        <strain evidence="2 3">DSM 23520</strain>
    </source>
</reference>
<gene>
    <name evidence="2" type="ORF">ABID56_001227</name>
</gene>
<sequence length="89" mass="10272">MRLWQKGLVIGALSGFVLSLIQRDERQHVLGQSKRAAGQVKHIYQNPSESVRQLRLKLNDVMTNVDQFVQQLDQVQQKLDQKTDDKNSQ</sequence>